<evidence type="ECO:0000256" key="3">
    <source>
        <dbReference type="ARBA" id="ARBA00022737"/>
    </source>
</evidence>
<feature type="compositionally biased region" description="Basic and acidic residues" evidence="6">
    <location>
        <begin position="289"/>
        <end position="322"/>
    </location>
</feature>
<dbReference type="Proteomes" id="UP000076738">
    <property type="component" value="Unassembled WGS sequence"/>
</dbReference>
<sequence length="712" mass="83164">MSPTPSYVAPTSPSQPRASTSTSHSRRRDPTTPRRKRAAAAQPMDGISDEETRSARHTAAMDERREEFEQHLDRARFRSQQARARESQPRKHKVVVEIISDSEEERRAASELAEELDDSGDVEDLEDEDEDEEEVVPLPNQTGARQFPIELSPEPEDDAQRLEQYARMKEFEREAERRKEYARARRERERQKEEEEEEKVHARRYTPGKARDRELRQQEQLVAEALQALSTKWSVAEETVRQRATEEKGNEPAGPSNVNAPFNRPRDPPARGMKEEHEWQWRGNEFAEATERIRRQAEATRAAEAEQAERGEQRRTVPREDSPEVEIIDPLPDLAKMQRIRAQFQAAERQLANKRRQMEDRLRRKMEAEEAAQQKQADELRVGLEQARRQVRAEERAKKQREEAARQVREERERRLDAQQREFQRQLEEAERERRRQFEAEQREREAKREAEERFRKEQEARERLMREAEARLREEAERRRREQERHTERIRREQQRQQQQQQQQQQRRGTHNVFGDDADPLDPFSNFRPRQFPGFGGFGEGFTFHQFTDASGRTYTRAGFAHTSPPAPGSSRAAGSTSSPLRAKARPKLNNNPASEDVGAAYIAYEQRWAGLGALPDHPAWTFSTIPWPVTYPISSPHGLEPLAVRRFLLATVHSQGKSKKERVRAAMLRWHPDKFCPKWLGKVRESDRDAVREGVNAVSRILQDLQAECV</sequence>
<proteinExistence type="predicted"/>
<feature type="region of interest" description="Disordered" evidence="6">
    <location>
        <begin position="348"/>
        <end position="520"/>
    </location>
</feature>
<feature type="compositionally biased region" description="Acidic residues" evidence="6">
    <location>
        <begin position="112"/>
        <end position="135"/>
    </location>
</feature>
<feature type="region of interest" description="Disordered" evidence="6">
    <location>
        <begin position="1"/>
        <end position="70"/>
    </location>
</feature>
<dbReference type="EMBL" id="KV417295">
    <property type="protein sequence ID" value="KZO94317.1"/>
    <property type="molecule type" value="Genomic_DNA"/>
</dbReference>
<dbReference type="PANTHER" id="PTHR15263:SF1">
    <property type="entry name" value="NF-KAPPA-B INHIBITOR-LIKE PROTEIN 1"/>
    <property type="match status" value="1"/>
</dbReference>
<keyword evidence="8" id="KW-1185">Reference proteome</keyword>
<dbReference type="InterPro" id="IPR038753">
    <property type="entry name" value="NFKBIL1"/>
</dbReference>
<dbReference type="AlphaFoldDB" id="A0A167K6K1"/>
<feature type="compositionally biased region" description="Low complexity" evidence="6">
    <location>
        <begin position="497"/>
        <end position="508"/>
    </location>
</feature>
<feature type="compositionally biased region" description="Basic and acidic residues" evidence="6">
    <location>
        <begin position="356"/>
        <end position="368"/>
    </location>
</feature>
<feature type="compositionally biased region" description="Basic and acidic residues" evidence="6">
    <location>
        <begin position="50"/>
        <end position="70"/>
    </location>
</feature>
<keyword evidence="2" id="KW-0597">Phosphoprotein</keyword>
<organism evidence="7 8">
    <name type="scientific">Calocera viscosa (strain TUFC12733)</name>
    <dbReference type="NCBI Taxonomy" id="1330018"/>
    <lineage>
        <taxon>Eukaryota</taxon>
        <taxon>Fungi</taxon>
        <taxon>Dikarya</taxon>
        <taxon>Basidiomycota</taxon>
        <taxon>Agaricomycotina</taxon>
        <taxon>Dacrymycetes</taxon>
        <taxon>Dacrymycetales</taxon>
        <taxon>Dacrymycetaceae</taxon>
        <taxon>Calocera</taxon>
    </lineage>
</organism>
<feature type="region of interest" description="Disordered" evidence="6">
    <location>
        <begin position="101"/>
        <end position="216"/>
    </location>
</feature>
<dbReference type="PANTHER" id="PTHR15263">
    <property type="entry name" value="I-KAPPA-B-LIKE PROTEIN IKBL"/>
    <property type="match status" value="1"/>
</dbReference>
<feature type="region of interest" description="Disordered" evidence="6">
    <location>
        <begin position="558"/>
        <end position="593"/>
    </location>
</feature>
<evidence type="ECO:0000256" key="4">
    <source>
        <dbReference type="ARBA" id="ARBA00023043"/>
    </source>
</evidence>
<evidence type="ECO:0000256" key="2">
    <source>
        <dbReference type="ARBA" id="ARBA00022553"/>
    </source>
</evidence>
<keyword evidence="5" id="KW-0539">Nucleus</keyword>
<evidence type="ECO:0000256" key="5">
    <source>
        <dbReference type="ARBA" id="ARBA00023242"/>
    </source>
</evidence>
<name>A0A167K6K1_CALVF</name>
<feature type="compositionally biased region" description="Basic and acidic residues" evidence="6">
    <location>
        <begin position="238"/>
        <end position="250"/>
    </location>
</feature>
<accession>A0A167K6K1</accession>
<dbReference type="STRING" id="1330018.A0A167K6K1"/>
<feature type="compositionally biased region" description="Polar residues" evidence="6">
    <location>
        <begin position="1"/>
        <end position="15"/>
    </location>
</feature>
<reference evidence="7 8" key="1">
    <citation type="journal article" date="2016" name="Mol. Biol. Evol.">
        <title>Comparative Genomics of Early-Diverging Mushroom-Forming Fungi Provides Insights into the Origins of Lignocellulose Decay Capabilities.</title>
        <authorList>
            <person name="Nagy L.G."/>
            <person name="Riley R."/>
            <person name="Tritt A."/>
            <person name="Adam C."/>
            <person name="Daum C."/>
            <person name="Floudas D."/>
            <person name="Sun H."/>
            <person name="Yadav J.S."/>
            <person name="Pangilinan J."/>
            <person name="Larsson K.H."/>
            <person name="Matsuura K."/>
            <person name="Barry K."/>
            <person name="Labutti K."/>
            <person name="Kuo R."/>
            <person name="Ohm R.A."/>
            <person name="Bhattacharya S.S."/>
            <person name="Shirouzu T."/>
            <person name="Yoshinaga Y."/>
            <person name="Martin F.M."/>
            <person name="Grigoriev I.V."/>
            <person name="Hibbett D.S."/>
        </authorList>
    </citation>
    <scope>NUCLEOTIDE SEQUENCE [LARGE SCALE GENOMIC DNA]</scope>
    <source>
        <strain evidence="7 8">TUFC12733</strain>
    </source>
</reference>
<dbReference type="OrthoDB" id="412109at2759"/>
<evidence type="ECO:0000256" key="6">
    <source>
        <dbReference type="SAM" id="MobiDB-lite"/>
    </source>
</evidence>
<evidence type="ECO:0000256" key="1">
    <source>
        <dbReference type="ARBA" id="ARBA00004123"/>
    </source>
</evidence>
<feature type="compositionally biased region" description="Basic and acidic residues" evidence="6">
    <location>
        <begin position="158"/>
        <end position="193"/>
    </location>
</feature>
<evidence type="ECO:0000313" key="7">
    <source>
        <dbReference type="EMBL" id="KZO94317.1"/>
    </source>
</evidence>
<evidence type="ECO:0000313" key="8">
    <source>
        <dbReference type="Proteomes" id="UP000076738"/>
    </source>
</evidence>
<comment type="subcellular location">
    <subcellularLocation>
        <location evidence="1">Nucleus</location>
    </subcellularLocation>
</comment>
<keyword evidence="4" id="KW-0040">ANK repeat</keyword>
<feature type="compositionally biased region" description="Basic and acidic residues" evidence="6">
    <location>
        <begin position="264"/>
        <end position="280"/>
    </location>
</feature>
<dbReference type="GO" id="GO:0005634">
    <property type="term" value="C:nucleus"/>
    <property type="evidence" value="ECO:0007669"/>
    <property type="project" value="UniProtKB-SubCell"/>
</dbReference>
<protein>
    <recommendedName>
        <fullName evidence="9">J domain-containing protein</fullName>
    </recommendedName>
</protein>
<evidence type="ECO:0008006" key="9">
    <source>
        <dbReference type="Google" id="ProtNLM"/>
    </source>
</evidence>
<feature type="region of interest" description="Disordered" evidence="6">
    <location>
        <begin position="228"/>
        <end position="332"/>
    </location>
</feature>
<gene>
    <name evidence="7" type="ORF">CALVIDRAFT_539071</name>
</gene>
<feature type="compositionally biased region" description="Basic and acidic residues" evidence="6">
    <location>
        <begin position="376"/>
        <end position="496"/>
    </location>
</feature>
<keyword evidence="3" id="KW-0677">Repeat</keyword>
<dbReference type="GO" id="GO:0043124">
    <property type="term" value="P:negative regulation of canonical NF-kappaB signal transduction"/>
    <property type="evidence" value="ECO:0007669"/>
    <property type="project" value="InterPro"/>
</dbReference>